<sequence length="80" mass="8672">MASHSEKHRHRRESHARPLSSRSSSDGTPVPLSMYLAEHPNVQVFPSTSEAAAKVVMVSVYALMIVTLVFVALRAVGVVS</sequence>
<feature type="region of interest" description="Disordered" evidence="1">
    <location>
        <begin position="1"/>
        <end position="32"/>
    </location>
</feature>
<evidence type="ECO:0000256" key="2">
    <source>
        <dbReference type="SAM" id="Phobius"/>
    </source>
</evidence>
<protein>
    <submittedName>
        <fullName evidence="3">Uncharacterized protein</fullName>
    </submittedName>
</protein>
<dbReference type="OrthoDB" id="4481177at2"/>
<name>A0A1G8LC81_9NOCA</name>
<keyword evidence="2" id="KW-0812">Transmembrane</keyword>
<dbReference type="Proteomes" id="UP000183263">
    <property type="component" value="Unassembled WGS sequence"/>
</dbReference>
<evidence type="ECO:0000313" key="4">
    <source>
        <dbReference type="Proteomes" id="UP000183263"/>
    </source>
</evidence>
<reference evidence="3 4" key="1">
    <citation type="submission" date="2016-10" db="EMBL/GenBank/DDBJ databases">
        <authorList>
            <person name="de Groot N.N."/>
        </authorList>
    </citation>
    <scope>NUCLEOTIDE SEQUENCE [LARGE SCALE GENOMIC DNA]</scope>
    <source>
        <strain evidence="3 4">DSM 44892</strain>
    </source>
</reference>
<dbReference type="EMBL" id="FNDN01000008">
    <property type="protein sequence ID" value="SDI53255.1"/>
    <property type="molecule type" value="Genomic_DNA"/>
</dbReference>
<feature type="compositionally biased region" description="Basic residues" evidence="1">
    <location>
        <begin position="1"/>
        <end position="14"/>
    </location>
</feature>
<keyword evidence="2" id="KW-0472">Membrane</keyword>
<keyword evidence="4" id="KW-1185">Reference proteome</keyword>
<gene>
    <name evidence="3" type="ORF">SAMN05444695_108123</name>
</gene>
<accession>A0A1G8LC81</accession>
<evidence type="ECO:0000256" key="1">
    <source>
        <dbReference type="SAM" id="MobiDB-lite"/>
    </source>
</evidence>
<dbReference type="RefSeq" id="WP_072738566.1">
    <property type="nucleotide sequence ID" value="NZ_CP048813.1"/>
</dbReference>
<organism evidence="3 4">
    <name type="scientific">Rhodococcus triatomae</name>
    <dbReference type="NCBI Taxonomy" id="300028"/>
    <lineage>
        <taxon>Bacteria</taxon>
        <taxon>Bacillati</taxon>
        <taxon>Actinomycetota</taxon>
        <taxon>Actinomycetes</taxon>
        <taxon>Mycobacteriales</taxon>
        <taxon>Nocardiaceae</taxon>
        <taxon>Rhodococcus</taxon>
    </lineage>
</organism>
<proteinExistence type="predicted"/>
<feature type="transmembrane region" description="Helical" evidence="2">
    <location>
        <begin position="55"/>
        <end position="76"/>
    </location>
</feature>
<dbReference type="AlphaFoldDB" id="A0A1G8LC81"/>
<evidence type="ECO:0000313" key="3">
    <source>
        <dbReference type="EMBL" id="SDI53255.1"/>
    </source>
</evidence>
<keyword evidence="2" id="KW-1133">Transmembrane helix</keyword>